<dbReference type="RefSeq" id="WP_128221336.1">
    <property type="nucleotide sequence ID" value="NZ_CP034929.1"/>
</dbReference>
<feature type="region of interest" description="Disordered" evidence="1">
    <location>
        <begin position="213"/>
        <end position="246"/>
    </location>
</feature>
<keyword evidence="3" id="KW-1185">Reference proteome</keyword>
<dbReference type="Proteomes" id="UP001596098">
    <property type="component" value="Unassembled WGS sequence"/>
</dbReference>
<gene>
    <name evidence="2" type="ORF">ACFPWU_07570</name>
</gene>
<proteinExistence type="predicted"/>
<comment type="caution">
    <text evidence="2">The sequence shown here is derived from an EMBL/GenBank/DDBJ whole genome shotgun (WGS) entry which is preliminary data.</text>
</comment>
<evidence type="ECO:0008006" key="4">
    <source>
        <dbReference type="Google" id="ProtNLM"/>
    </source>
</evidence>
<protein>
    <recommendedName>
        <fullName evidence="4">DUF2384 domain-containing protein</fullName>
    </recommendedName>
</protein>
<organism evidence="2 3">
    <name type="scientific">Nocardioides yefusunii</name>
    <dbReference type="NCBI Taxonomy" id="2500546"/>
    <lineage>
        <taxon>Bacteria</taxon>
        <taxon>Bacillati</taxon>
        <taxon>Actinomycetota</taxon>
        <taxon>Actinomycetes</taxon>
        <taxon>Propionibacteriales</taxon>
        <taxon>Nocardioidaceae</taxon>
        <taxon>Nocardioides</taxon>
    </lineage>
</organism>
<evidence type="ECO:0000313" key="3">
    <source>
        <dbReference type="Proteomes" id="UP001596098"/>
    </source>
</evidence>
<evidence type="ECO:0000313" key="2">
    <source>
        <dbReference type="EMBL" id="MFC6153523.1"/>
    </source>
</evidence>
<name>A0ABW1QWV5_9ACTN</name>
<reference evidence="3" key="1">
    <citation type="journal article" date="2019" name="Int. J. Syst. Evol. Microbiol.">
        <title>The Global Catalogue of Microorganisms (GCM) 10K type strain sequencing project: providing services to taxonomists for standard genome sequencing and annotation.</title>
        <authorList>
            <consortium name="The Broad Institute Genomics Platform"/>
            <consortium name="The Broad Institute Genome Sequencing Center for Infectious Disease"/>
            <person name="Wu L."/>
            <person name="Ma J."/>
        </authorList>
    </citation>
    <scope>NUCLEOTIDE SEQUENCE [LARGE SCALE GENOMIC DNA]</scope>
    <source>
        <strain evidence="3">DFY28</strain>
    </source>
</reference>
<sequence>MSTTSSDIRPADRLADWLDGLGLLDQLEDAGLPKVIRGHDGRAHWQARATGEPLSDAEVSALEEQLRQQGDEREHAVPLALVLLARRAKVRKELLGTLTHDHASLAEVRDATLNATRFAVAKASNAHQLLVVTTGAETRIPAFQLDAAGEVRAELVGVLEHLLGAGMDPWNAWAWLTQPVALLGGGVPEKLAADAEEAPLVLHAAKRLADRVKADPDAPVKPVQAPAPSALPTKSSAGGCGCGGHH</sequence>
<evidence type="ECO:0000256" key="1">
    <source>
        <dbReference type="SAM" id="MobiDB-lite"/>
    </source>
</evidence>
<accession>A0ABW1QWV5</accession>
<dbReference type="EMBL" id="JBHSQI010000003">
    <property type="protein sequence ID" value="MFC6153523.1"/>
    <property type="molecule type" value="Genomic_DNA"/>
</dbReference>